<protein>
    <submittedName>
        <fullName evidence="2">Uncharacterized protein</fullName>
    </submittedName>
</protein>
<feature type="transmembrane region" description="Helical" evidence="1">
    <location>
        <begin position="12"/>
        <end position="33"/>
    </location>
</feature>
<feature type="transmembrane region" description="Helical" evidence="1">
    <location>
        <begin position="144"/>
        <end position="173"/>
    </location>
</feature>
<evidence type="ECO:0000256" key="1">
    <source>
        <dbReference type="SAM" id="Phobius"/>
    </source>
</evidence>
<keyword evidence="1" id="KW-1133">Transmembrane helix</keyword>
<organism evidence="2 3">
    <name type="scientific">Aequitasia blattaphilus</name>
    <dbReference type="NCBI Taxonomy" id="2949332"/>
    <lineage>
        <taxon>Bacteria</taxon>
        <taxon>Bacillati</taxon>
        <taxon>Bacillota</taxon>
        <taxon>Clostridia</taxon>
        <taxon>Lachnospirales</taxon>
        <taxon>Lachnospiraceae</taxon>
        <taxon>Aequitasia</taxon>
    </lineage>
</organism>
<dbReference type="RefSeq" id="WP_262067336.1">
    <property type="nucleotide sequence ID" value="NZ_JAMXOD010000031.1"/>
</dbReference>
<comment type="caution">
    <text evidence="2">The sequence shown here is derived from an EMBL/GenBank/DDBJ whole genome shotgun (WGS) entry which is preliminary data.</text>
</comment>
<dbReference type="EMBL" id="JAMZFW010000031">
    <property type="protein sequence ID" value="MCP1103562.1"/>
    <property type="molecule type" value="Genomic_DNA"/>
</dbReference>
<accession>A0ABT1EF51</accession>
<keyword evidence="3" id="KW-1185">Reference proteome</keyword>
<feature type="transmembrane region" description="Helical" evidence="1">
    <location>
        <begin position="185"/>
        <end position="203"/>
    </location>
</feature>
<dbReference type="Proteomes" id="UP001523566">
    <property type="component" value="Unassembled WGS sequence"/>
</dbReference>
<evidence type="ECO:0000313" key="2">
    <source>
        <dbReference type="EMBL" id="MCP1103562.1"/>
    </source>
</evidence>
<name>A0ABT1EF51_9FIRM</name>
<keyword evidence="1" id="KW-0472">Membrane</keyword>
<proteinExistence type="predicted"/>
<evidence type="ECO:0000313" key="3">
    <source>
        <dbReference type="Proteomes" id="UP001523566"/>
    </source>
</evidence>
<sequence length="207" mass="23110">MELTEYFSNGDPFNLIGTLIAAILGGLVALYTIKAQPSSSLVRERHDLLFSPLFMTLEPILFSKIDTEVMEKALAIIAGNLNLADGSTLDVYRTCRSHPTQNSFMELCTYVNKNYDRSCRRLGLKRRNLEYRIAHRQYASKLSFILYVLALVLRFVIVAFVSIISILVLSALATAAYDELAAPQQVTALALIAFLLLNITRLISNSD</sequence>
<gene>
    <name evidence="2" type="ORF">NK125_14260</name>
</gene>
<keyword evidence="1" id="KW-0812">Transmembrane</keyword>
<reference evidence="2 3" key="1">
    <citation type="journal article" date="2022" name="Genome Biol. Evol.">
        <title>Host diet, physiology and behaviors set the stage for Lachnospiraceae cladogenesis.</title>
        <authorList>
            <person name="Vera-Ponce De Leon A."/>
            <person name="Schneider M."/>
            <person name="Jahnes B.C."/>
            <person name="Sadowski V."/>
            <person name="Camuy-Velez L.A."/>
            <person name="Duan J."/>
            <person name="Sabree Z.L."/>
        </authorList>
    </citation>
    <scope>NUCLEOTIDE SEQUENCE [LARGE SCALE GENOMIC DNA]</scope>
    <source>
        <strain evidence="2 3">PAL113</strain>
    </source>
</reference>